<dbReference type="Gene3D" id="3.40.50.1820">
    <property type="entry name" value="alpha/beta hydrolase"/>
    <property type="match status" value="1"/>
</dbReference>
<dbReference type="RefSeq" id="WP_184863152.1">
    <property type="nucleotide sequence ID" value="NZ_JACHLK010000014.1"/>
</dbReference>
<dbReference type="Gene3D" id="2.60.40.2190">
    <property type="match status" value="1"/>
</dbReference>
<dbReference type="EMBL" id="JACHLK010000014">
    <property type="protein sequence ID" value="MBB6562793.1"/>
    <property type="molecule type" value="Genomic_DNA"/>
</dbReference>
<dbReference type="GO" id="GO:0016042">
    <property type="term" value="P:lipid catabolic process"/>
    <property type="evidence" value="ECO:0007669"/>
    <property type="project" value="InterPro"/>
</dbReference>
<reference evidence="3 4" key="1">
    <citation type="submission" date="2020-08" db="EMBL/GenBank/DDBJ databases">
        <title>Functional genomics of gut bacteria from endangered species of beetles.</title>
        <authorList>
            <person name="Carlos-Shanley C."/>
        </authorList>
    </citation>
    <scope>NUCLEOTIDE SEQUENCE [LARGE SCALE GENOMIC DNA]</scope>
    <source>
        <strain evidence="3 4">S00198</strain>
    </source>
</reference>
<evidence type="ECO:0000256" key="1">
    <source>
        <dbReference type="SAM" id="SignalP"/>
    </source>
</evidence>
<sequence>MTTKTMISLPRRSALVAAATAVLALAGCASQAPSQDSFPPIVFVHGNGDTAALWQTTVWRFESNGWPRERLHAIDLPYPLNRDDDTKPQAGRTSTAEHMAYLKAEVDKVRQATGAAKVVLIGNSRGGNAIRNYVLNGGGEQTVGHAILGGTPNHGVWAIPGFREGNEFAGTGPFLKGLNAPKNAAGDEVTGPVRWMTVRSDNNDKFAQPDGLWIGQKGMATNVTAAGPELKGATNVVIPRIDHRETSFSPAAFAAAYQFITGKAPAATAIANEPRVALSGKVTGLGVDPLDAKTGNFSNNLPLPGAQLEVYATDPATGARTGNALLRTTVAADGQWGPLVVPTGAPLEFAISAPGYATTHIYRSGFPRSSSIVHLRAERIADADKAAPSVVSMTRPRGYLDPARDQMLLDGAPPAGVPAGAGVASAKIKPEGPQRSVAAQFNGERVVGQTWPAADGHLVFLELTY</sequence>
<keyword evidence="1" id="KW-0732">Signal</keyword>
<feature type="chain" id="PRO_5031079032" evidence="1">
    <location>
        <begin position="35"/>
        <end position="465"/>
    </location>
</feature>
<protein>
    <submittedName>
        <fullName evidence="3">Pimeloyl-ACP methyl ester carboxylesterase</fullName>
    </submittedName>
</protein>
<feature type="domain" description="AFL C-terminal" evidence="2">
    <location>
        <begin position="276"/>
        <end position="380"/>
    </location>
</feature>
<evidence type="ECO:0000313" key="3">
    <source>
        <dbReference type="EMBL" id="MBB6562793.1"/>
    </source>
</evidence>
<dbReference type="SUPFAM" id="SSF53474">
    <property type="entry name" value="alpha/beta-Hydrolases"/>
    <property type="match status" value="1"/>
</dbReference>
<dbReference type="InterPro" id="IPR029058">
    <property type="entry name" value="AB_hydrolase_fold"/>
</dbReference>
<evidence type="ECO:0000313" key="4">
    <source>
        <dbReference type="Proteomes" id="UP000575083"/>
    </source>
</evidence>
<comment type="caution">
    <text evidence="3">The sequence shown here is derived from an EMBL/GenBank/DDBJ whole genome shotgun (WGS) entry which is preliminary data.</text>
</comment>
<evidence type="ECO:0000259" key="2">
    <source>
        <dbReference type="Pfam" id="PF18067"/>
    </source>
</evidence>
<dbReference type="Pfam" id="PF18067">
    <property type="entry name" value="Lipase_C"/>
    <property type="match status" value="1"/>
</dbReference>
<organism evidence="3 4">
    <name type="scientific">Acidovorax soli</name>
    <dbReference type="NCBI Taxonomy" id="592050"/>
    <lineage>
        <taxon>Bacteria</taxon>
        <taxon>Pseudomonadati</taxon>
        <taxon>Pseudomonadota</taxon>
        <taxon>Betaproteobacteria</taxon>
        <taxon>Burkholderiales</taxon>
        <taxon>Comamonadaceae</taxon>
        <taxon>Acidovorax</taxon>
    </lineage>
</organism>
<dbReference type="InterPro" id="IPR002918">
    <property type="entry name" value="Lipase_EstA/Esterase_EstB"/>
</dbReference>
<dbReference type="Pfam" id="PF01674">
    <property type="entry name" value="Lipase_2"/>
    <property type="match status" value="1"/>
</dbReference>
<accession>A0A7X0PIZ6</accession>
<dbReference type="PROSITE" id="PS51257">
    <property type="entry name" value="PROKAR_LIPOPROTEIN"/>
    <property type="match status" value="1"/>
</dbReference>
<dbReference type="AlphaFoldDB" id="A0A7X0PIZ6"/>
<keyword evidence="4" id="KW-1185">Reference proteome</keyword>
<gene>
    <name evidence="3" type="ORF">HNP48_005509</name>
</gene>
<dbReference type="Proteomes" id="UP000575083">
    <property type="component" value="Unassembled WGS sequence"/>
</dbReference>
<name>A0A7X0PIZ6_9BURK</name>
<dbReference type="InterPro" id="IPR040664">
    <property type="entry name" value="AFL_C"/>
</dbReference>
<proteinExistence type="predicted"/>
<feature type="signal peptide" evidence="1">
    <location>
        <begin position="1"/>
        <end position="34"/>
    </location>
</feature>
<dbReference type="GO" id="GO:0016787">
    <property type="term" value="F:hydrolase activity"/>
    <property type="evidence" value="ECO:0007669"/>
    <property type="project" value="InterPro"/>
</dbReference>